<evidence type="ECO:0000259" key="4">
    <source>
        <dbReference type="Pfam" id="PF03968"/>
    </source>
</evidence>
<protein>
    <submittedName>
        <fullName evidence="5">LPS export ABC transporter periplasmic protein LptC</fullName>
    </submittedName>
</protein>
<dbReference type="Gene3D" id="2.60.450.10">
    <property type="entry name" value="Lipopolysaccharide (LPS) transport protein A like domain"/>
    <property type="match status" value="1"/>
</dbReference>
<accession>A0ABS0SUR5</accession>
<feature type="signal peptide" evidence="3">
    <location>
        <begin position="1"/>
        <end position="25"/>
    </location>
</feature>
<evidence type="ECO:0000313" key="5">
    <source>
        <dbReference type="EMBL" id="MBI1683259.1"/>
    </source>
</evidence>
<keyword evidence="6" id="KW-1185">Reference proteome</keyword>
<dbReference type="InterPro" id="IPR005653">
    <property type="entry name" value="OstA-like_N"/>
</dbReference>
<dbReference type="PANTHER" id="PTHR36504">
    <property type="entry name" value="LIPOPOLYSACCHARIDE EXPORT SYSTEM PROTEIN LPTA"/>
    <property type="match status" value="1"/>
</dbReference>
<proteinExistence type="predicted"/>
<evidence type="ECO:0000256" key="2">
    <source>
        <dbReference type="SAM" id="MobiDB-lite"/>
    </source>
</evidence>
<dbReference type="EMBL" id="JADWOX010000003">
    <property type="protein sequence ID" value="MBI1683259.1"/>
    <property type="molecule type" value="Genomic_DNA"/>
</dbReference>
<comment type="caution">
    <text evidence="5">The sequence shown here is derived from an EMBL/GenBank/DDBJ whole genome shotgun (WGS) entry which is preliminary data.</text>
</comment>
<dbReference type="Pfam" id="PF03968">
    <property type="entry name" value="LptD_N"/>
    <property type="match status" value="1"/>
</dbReference>
<gene>
    <name evidence="5" type="primary">lptC</name>
    <name evidence="5" type="ORF">I4Q42_06235</name>
</gene>
<feature type="region of interest" description="Disordered" evidence="2">
    <location>
        <begin position="151"/>
        <end position="183"/>
    </location>
</feature>
<dbReference type="Proteomes" id="UP000639859">
    <property type="component" value="Unassembled WGS sequence"/>
</dbReference>
<sequence length="183" mass="19157">MKRAMAVAGVAASLLGGPMAGAALAQTGSSAPVDISADEQETISSQCKTIFRGAVEVLQETSRLRAAKMTLYNQKKPGGGGNGCGNVDRVEAEGEVFYVTPKQTVRGDRATYDYASDTIVVTGNVIAIQGQDVARGDRMVVNTKTNDVRMESSVKGAGKKNRVRAVVYPSTSDDSKKPAASKP</sequence>
<feature type="chain" id="PRO_5045637257" evidence="3">
    <location>
        <begin position="26"/>
        <end position="183"/>
    </location>
</feature>
<dbReference type="PANTHER" id="PTHR36504:SF1">
    <property type="entry name" value="LIPOPOLYSACCHARIDE EXPORT SYSTEM PROTEIN LPTA"/>
    <property type="match status" value="1"/>
</dbReference>
<name>A0ABS0SUR5_9CAUL</name>
<evidence type="ECO:0000256" key="3">
    <source>
        <dbReference type="SAM" id="SignalP"/>
    </source>
</evidence>
<feature type="domain" description="Organic solvent tolerance-like N-terminal" evidence="4">
    <location>
        <begin position="35"/>
        <end position="146"/>
    </location>
</feature>
<evidence type="ECO:0000256" key="1">
    <source>
        <dbReference type="ARBA" id="ARBA00022729"/>
    </source>
</evidence>
<organism evidence="5 6">
    <name type="scientific">Caulobacter hibisci</name>
    <dbReference type="NCBI Taxonomy" id="2035993"/>
    <lineage>
        <taxon>Bacteria</taxon>
        <taxon>Pseudomonadati</taxon>
        <taxon>Pseudomonadota</taxon>
        <taxon>Alphaproteobacteria</taxon>
        <taxon>Caulobacterales</taxon>
        <taxon>Caulobacteraceae</taxon>
        <taxon>Caulobacter</taxon>
    </lineage>
</organism>
<keyword evidence="1 3" id="KW-0732">Signal</keyword>
<reference evidence="5 6" key="1">
    <citation type="submission" date="2020-11" db="EMBL/GenBank/DDBJ databases">
        <title>genome sequence of strain KACC 18849.</title>
        <authorList>
            <person name="Gao J."/>
            <person name="Zhang X."/>
        </authorList>
    </citation>
    <scope>NUCLEOTIDE SEQUENCE [LARGE SCALE GENOMIC DNA]</scope>
    <source>
        <strain evidence="5 6">KACC 18849</strain>
    </source>
</reference>
<dbReference type="InterPro" id="IPR052037">
    <property type="entry name" value="LPS_export_LptA"/>
</dbReference>
<evidence type="ECO:0000313" key="6">
    <source>
        <dbReference type="Proteomes" id="UP000639859"/>
    </source>
</evidence>